<evidence type="ECO:0000256" key="1">
    <source>
        <dbReference type="ARBA" id="ARBA00022705"/>
    </source>
</evidence>
<keyword evidence="4" id="KW-1185">Reference proteome</keyword>
<dbReference type="Gene3D" id="1.20.272.10">
    <property type="match status" value="1"/>
</dbReference>
<protein>
    <recommendedName>
        <fullName evidence="2">ATPase AAA-type core domain-containing protein</fullName>
    </recommendedName>
</protein>
<evidence type="ECO:0000259" key="2">
    <source>
        <dbReference type="Pfam" id="PF00004"/>
    </source>
</evidence>
<dbReference type="Proteomes" id="UP000826271">
    <property type="component" value="Unassembled WGS sequence"/>
</dbReference>
<dbReference type="InterPro" id="IPR008921">
    <property type="entry name" value="DNA_pol3_clamp-load_cplx_C"/>
</dbReference>
<evidence type="ECO:0000313" key="4">
    <source>
        <dbReference type="Proteomes" id="UP000826271"/>
    </source>
</evidence>
<accession>A0AAV6WKA2</accession>
<dbReference type="GO" id="GO:0016887">
    <property type="term" value="F:ATP hydrolysis activity"/>
    <property type="evidence" value="ECO:0007669"/>
    <property type="project" value="InterPro"/>
</dbReference>
<comment type="caution">
    <text evidence="3">The sequence shown here is derived from an EMBL/GenBank/DDBJ whole genome shotgun (WGS) entry which is preliminary data.</text>
</comment>
<dbReference type="GO" id="GO:0005524">
    <property type="term" value="F:ATP binding"/>
    <property type="evidence" value="ECO:0007669"/>
    <property type="project" value="InterPro"/>
</dbReference>
<proteinExistence type="predicted"/>
<sequence>MAKKAVLLSGPRGIGKTTSAKLVTHNLGFHPLEFNASDCRRKADCEIENGIKGRTSNSIKELVSHSPHQNKTVLIMHEVDSMSSGDRGGIADLIANIKISKIPIICICNDHNSQKLKSLVNHCLLLHYLKPTKEQMVKRLSQIAESERLVFKESHILMASINTFKSVPRVKIFPPSELLISYLPSMVGSCEWMREWIFAQENYINYRPSSANIDKKKEVIELNLRLCAAEPIGDGDIMDVQEKEKKEKEVRKLKELILLACAAESIGDGDIVDVQMRRYQQLLLSENISFASCITPAPLLYGQRTPLEEVIDVMSLVFYAFSDLLKFCYSFLDIRGEAVKEVVEFMHTYSISMEDFVTILEMSKFKGLPNPLDDTSAKAASRKAYSSQKARGLLKSASPEALIAGTRSADLSTLAIKTIHDKWVAAMVQVVEDTVAEGIAENEEENPSDTEEDQEPDNLFDTVKMVKTVCTDKFIVRKVAVNFNFGVSSILHSSGPPPDFPEKVFYLPPGAIPKPLGDVKLPPVVYNFALSGPAKDWLLKHFGN</sequence>
<name>A0AAV6WKA2_9LAMI</name>
<dbReference type="InterPro" id="IPR027417">
    <property type="entry name" value="P-loop_NTPase"/>
</dbReference>
<gene>
    <name evidence="3" type="ORF">BUALT_Bualt15G0139000</name>
</gene>
<dbReference type="GO" id="GO:0003677">
    <property type="term" value="F:DNA binding"/>
    <property type="evidence" value="ECO:0007669"/>
    <property type="project" value="InterPro"/>
</dbReference>
<dbReference type="Pfam" id="PF00004">
    <property type="entry name" value="AAA"/>
    <property type="match status" value="1"/>
</dbReference>
<feature type="domain" description="ATPase AAA-type core" evidence="2">
    <location>
        <begin position="6"/>
        <end position="111"/>
    </location>
</feature>
<dbReference type="PANTHER" id="PTHR23389:SF6">
    <property type="entry name" value="REPLICATION FACTOR C SUBUNIT 1"/>
    <property type="match status" value="1"/>
</dbReference>
<dbReference type="InterPro" id="IPR003959">
    <property type="entry name" value="ATPase_AAA_core"/>
</dbReference>
<dbReference type="AlphaFoldDB" id="A0AAV6WKA2"/>
<dbReference type="EMBL" id="WHWC01000015">
    <property type="protein sequence ID" value="KAG8369320.1"/>
    <property type="molecule type" value="Genomic_DNA"/>
</dbReference>
<dbReference type="SUPFAM" id="SSF48019">
    <property type="entry name" value="post-AAA+ oligomerization domain-like"/>
    <property type="match status" value="1"/>
</dbReference>
<dbReference type="PANTHER" id="PTHR23389">
    <property type="entry name" value="CHROMOSOME TRANSMISSION FIDELITY FACTOR 18"/>
    <property type="match status" value="1"/>
</dbReference>
<dbReference type="Gene3D" id="3.40.50.300">
    <property type="entry name" value="P-loop containing nucleotide triphosphate hydrolases"/>
    <property type="match status" value="1"/>
</dbReference>
<organism evidence="3 4">
    <name type="scientific">Buddleja alternifolia</name>
    <dbReference type="NCBI Taxonomy" id="168488"/>
    <lineage>
        <taxon>Eukaryota</taxon>
        <taxon>Viridiplantae</taxon>
        <taxon>Streptophyta</taxon>
        <taxon>Embryophyta</taxon>
        <taxon>Tracheophyta</taxon>
        <taxon>Spermatophyta</taxon>
        <taxon>Magnoliopsida</taxon>
        <taxon>eudicotyledons</taxon>
        <taxon>Gunneridae</taxon>
        <taxon>Pentapetalae</taxon>
        <taxon>asterids</taxon>
        <taxon>lamiids</taxon>
        <taxon>Lamiales</taxon>
        <taxon>Scrophulariaceae</taxon>
        <taxon>Buddlejeae</taxon>
        <taxon>Buddleja</taxon>
    </lineage>
</organism>
<dbReference type="SUPFAM" id="SSF52540">
    <property type="entry name" value="P-loop containing nucleoside triphosphate hydrolases"/>
    <property type="match status" value="1"/>
</dbReference>
<reference evidence="3" key="1">
    <citation type="submission" date="2019-10" db="EMBL/GenBank/DDBJ databases">
        <authorList>
            <person name="Zhang R."/>
            <person name="Pan Y."/>
            <person name="Wang J."/>
            <person name="Ma R."/>
            <person name="Yu S."/>
        </authorList>
    </citation>
    <scope>NUCLEOTIDE SEQUENCE</scope>
    <source>
        <strain evidence="3">LA-IB0</strain>
        <tissue evidence="3">Leaf</tissue>
    </source>
</reference>
<dbReference type="GO" id="GO:0006260">
    <property type="term" value="P:DNA replication"/>
    <property type="evidence" value="ECO:0007669"/>
    <property type="project" value="UniProtKB-KW"/>
</dbReference>
<dbReference type="GO" id="GO:0005634">
    <property type="term" value="C:nucleus"/>
    <property type="evidence" value="ECO:0007669"/>
    <property type="project" value="TreeGrafter"/>
</dbReference>
<dbReference type="CDD" id="cd00009">
    <property type="entry name" value="AAA"/>
    <property type="match status" value="1"/>
</dbReference>
<evidence type="ECO:0000313" key="3">
    <source>
        <dbReference type="EMBL" id="KAG8369320.1"/>
    </source>
</evidence>
<keyword evidence="1" id="KW-0235">DNA replication</keyword>